<dbReference type="GO" id="GO:0008237">
    <property type="term" value="F:metallopeptidase activity"/>
    <property type="evidence" value="ECO:0007669"/>
    <property type="project" value="UniProtKB-KW"/>
</dbReference>
<accession>A0A5C7B222</accession>
<dbReference type="SUPFAM" id="SSF63411">
    <property type="entry name" value="LuxS/MPP-like metallohydrolase"/>
    <property type="match status" value="4"/>
</dbReference>
<keyword evidence="5" id="KW-0482">Metalloprotease</keyword>
<dbReference type="PANTHER" id="PTHR43690">
    <property type="entry name" value="NARDILYSIN"/>
    <property type="match status" value="1"/>
</dbReference>
<dbReference type="GO" id="GO:0046872">
    <property type="term" value="F:metal ion binding"/>
    <property type="evidence" value="ECO:0007669"/>
    <property type="project" value="InterPro"/>
</dbReference>
<name>A0A5C7B222_9FLAO</name>
<keyword evidence="4" id="KW-0862">Zinc</keyword>
<dbReference type="InterPro" id="IPR007863">
    <property type="entry name" value="Peptidase_M16_C"/>
</dbReference>
<evidence type="ECO:0000259" key="7">
    <source>
        <dbReference type="Pfam" id="PF00675"/>
    </source>
</evidence>
<feature type="domain" description="Peptidase M16 N-terminal" evidence="7">
    <location>
        <begin position="51"/>
        <end position="171"/>
    </location>
</feature>
<evidence type="ECO:0000256" key="1">
    <source>
        <dbReference type="ARBA" id="ARBA00007261"/>
    </source>
</evidence>
<dbReference type="Proteomes" id="UP000321790">
    <property type="component" value="Unassembled WGS sequence"/>
</dbReference>
<dbReference type="InterPro" id="IPR011249">
    <property type="entry name" value="Metalloenz_LuxS/M16"/>
</dbReference>
<dbReference type="Pfam" id="PF00675">
    <property type="entry name" value="Peptidase_M16"/>
    <property type="match status" value="1"/>
</dbReference>
<dbReference type="PANTHER" id="PTHR43690:SF34">
    <property type="entry name" value="ZINC PROTEASE PQQL-LIKE"/>
    <property type="match status" value="1"/>
</dbReference>
<dbReference type="EMBL" id="VOSC01000005">
    <property type="protein sequence ID" value="TXE15196.1"/>
    <property type="molecule type" value="Genomic_DNA"/>
</dbReference>
<evidence type="ECO:0000313" key="9">
    <source>
        <dbReference type="EMBL" id="TXE15196.1"/>
    </source>
</evidence>
<dbReference type="AlphaFoldDB" id="A0A5C7B222"/>
<proteinExistence type="inferred from homology"/>
<dbReference type="InterPro" id="IPR050626">
    <property type="entry name" value="Peptidase_M16"/>
</dbReference>
<dbReference type="Pfam" id="PF05193">
    <property type="entry name" value="Peptidase_M16_C"/>
    <property type="match status" value="2"/>
</dbReference>
<comment type="caution">
    <text evidence="9">The sequence shown here is derived from an EMBL/GenBank/DDBJ whole genome shotgun (WGS) entry which is preliminary data.</text>
</comment>
<dbReference type="OrthoDB" id="9811314at2"/>
<evidence type="ECO:0000256" key="4">
    <source>
        <dbReference type="ARBA" id="ARBA00022833"/>
    </source>
</evidence>
<keyword evidence="2" id="KW-0645">Protease</keyword>
<dbReference type="InterPro" id="IPR011765">
    <property type="entry name" value="Pept_M16_N"/>
</dbReference>
<dbReference type="GO" id="GO:0006508">
    <property type="term" value="P:proteolysis"/>
    <property type="evidence" value="ECO:0007669"/>
    <property type="project" value="UniProtKB-KW"/>
</dbReference>
<keyword evidence="6" id="KW-0732">Signal</keyword>
<protein>
    <submittedName>
        <fullName evidence="9">Insulinase family protein</fullName>
    </submittedName>
</protein>
<dbReference type="RefSeq" id="WP_147130692.1">
    <property type="nucleotide sequence ID" value="NZ_VOSC01000005.1"/>
</dbReference>
<keyword evidence="10" id="KW-1185">Reference proteome</keyword>
<evidence type="ECO:0000256" key="3">
    <source>
        <dbReference type="ARBA" id="ARBA00022801"/>
    </source>
</evidence>
<evidence type="ECO:0000256" key="6">
    <source>
        <dbReference type="SAM" id="SignalP"/>
    </source>
</evidence>
<feature type="domain" description="Peptidase M16 C-terminal" evidence="8">
    <location>
        <begin position="683"/>
        <end position="861"/>
    </location>
</feature>
<dbReference type="Gene3D" id="3.30.830.10">
    <property type="entry name" value="Metalloenzyme, LuxS/M16 peptidase-like"/>
    <property type="match status" value="4"/>
</dbReference>
<gene>
    <name evidence="9" type="ORF">FUA26_01435</name>
</gene>
<organism evidence="9 10">
    <name type="scientific">Seonamhaeicola algicola</name>
    <dbReference type="NCBI Taxonomy" id="1719036"/>
    <lineage>
        <taxon>Bacteria</taxon>
        <taxon>Pseudomonadati</taxon>
        <taxon>Bacteroidota</taxon>
        <taxon>Flavobacteriia</taxon>
        <taxon>Flavobacteriales</taxon>
        <taxon>Flavobacteriaceae</taxon>
    </lineage>
</organism>
<evidence type="ECO:0000259" key="8">
    <source>
        <dbReference type="Pfam" id="PF05193"/>
    </source>
</evidence>
<feature type="chain" id="PRO_5022971510" evidence="6">
    <location>
        <begin position="19"/>
        <end position="933"/>
    </location>
</feature>
<keyword evidence="3" id="KW-0378">Hydrolase</keyword>
<evidence type="ECO:0000256" key="2">
    <source>
        <dbReference type="ARBA" id="ARBA00022670"/>
    </source>
</evidence>
<feature type="domain" description="Peptidase M16 C-terminal" evidence="8">
    <location>
        <begin position="203"/>
        <end position="383"/>
    </location>
</feature>
<sequence length="933" mass="104951">MKKLTTLLLLFVGLLMFGQDLNSSLPVDETIKKGVLPNGLTYYIKSTDVVKDAASYYIIQNVGSVLENDDQQGLAHFLEHVAFNGTENFEGKGILNTFQEKGLVFGRDINAYTGFDETVYNIDNVPTTPELIDKGLLVLHDWCNYLLLTDEEIDAERGVIKEEWRTRQNGQMRLFQTSLPITFNHSKYAERLPIGLMRIVENFEYKALRDFYHDWYRTDLQAIAVVGDIDVDTIEAKIKALFSKIPAVKNARERFIVTIPDNQEMLYSLGMDKEISTAMIEFGIRHKKSLENQTVADLQESLLQSMVTTMLSSRISEEAQKPDAAFLGASVGYQSLARANNAFSMRVAPKPGQQEAAFKAVLTEVVRAVKFGFTPSEISRTIKEFSNYYETQIAKKDDKSHGALINVIKANYLDNETITDIEKEYSIAKTLFAKLTPEALHNTIKKLYTKHNRFLNVTGVEGKNNLTQERALAVINEVENNNTLTAYTEAFEGKTLISGLNIAEGKIASKTNNNALASTTYTLSNGIKVHYKFADKQKNTVAFKAISHGGKSLINDDNLPSAELLGNLIQMSGLGEFSATELPKILAGKTASMSPSLGETTEVLDGSSTTKDVETMLQLAHLYFVKPRFDEQAYKVLQSNIDNYIIRRSKDINEQIKDKITTTLYGDDNPRKRVFDKDFANDVSFEKIKAVYLSRFENAADFEFFIVGDVKAEDLEPLLNKYIASIPVTSEKETFKDVTPKWKSNNVDEDVSIAMEDPKTNVNIALKIETDYTVKNQFVTKALGDILQLRLTETLREEEGGVYSPRAGAFLVKEPKVLSYVSIKFDCNPDLAEKLVSIVHNEISKMAKGEIKQEDLDKTLTSYKKSREQSKSNNGYDMTLLTTFYRDGYNMENPSNFDEVVNNINKKDIQNLAKKLQTKGQSFEIVVKPLAKN</sequence>
<comment type="similarity">
    <text evidence="1">Belongs to the peptidase M16 family.</text>
</comment>
<feature type="signal peptide" evidence="6">
    <location>
        <begin position="1"/>
        <end position="18"/>
    </location>
</feature>
<evidence type="ECO:0000256" key="5">
    <source>
        <dbReference type="ARBA" id="ARBA00023049"/>
    </source>
</evidence>
<evidence type="ECO:0000313" key="10">
    <source>
        <dbReference type="Proteomes" id="UP000321790"/>
    </source>
</evidence>
<reference evidence="10" key="1">
    <citation type="submission" date="2019-08" db="EMBL/GenBank/DDBJ databases">
        <title>Seonamhaeicola sediminis sp. nov., isolated from marine sediment.</title>
        <authorList>
            <person name="Cao W.R."/>
        </authorList>
    </citation>
    <scope>NUCLEOTIDE SEQUENCE [LARGE SCALE GENOMIC DNA]</scope>
    <source>
        <strain evidence="10">Gy8</strain>
    </source>
</reference>